<dbReference type="PRINTS" id="PR00598">
    <property type="entry name" value="HTHMARR"/>
</dbReference>
<reference evidence="5 6" key="1">
    <citation type="submission" date="2016-10" db="EMBL/GenBank/DDBJ databases">
        <authorList>
            <person name="de Groot N.N."/>
        </authorList>
    </citation>
    <scope>NUCLEOTIDE SEQUENCE [LARGE SCALE GENOMIC DNA]</scope>
    <source>
        <strain evidence="5 6">DSM 21039</strain>
    </source>
</reference>
<dbReference type="Gene3D" id="1.10.10.10">
    <property type="entry name" value="Winged helix-like DNA-binding domain superfamily/Winged helix DNA-binding domain"/>
    <property type="match status" value="1"/>
</dbReference>
<dbReference type="SMART" id="SM00347">
    <property type="entry name" value="HTH_MARR"/>
    <property type="match status" value="1"/>
</dbReference>
<evidence type="ECO:0000313" key="6">
    <source>
        <dbReference type="Proteomes" id="UP000198984"/>
    </source>
</evidence>
<dbReference type="PANTHER" id="PTHR42756">
    <property type="entry name" value="TRANSCRIPTIONAL REGULATOR, MARR"/>
    <property type="match status" value="1"/>
</dbReference>
<organism evidence="5 6">
    <name type="scientific">Chitinophaga rupis</name>
    <dbReference type="NCBI Taxonomy" id="573321"/>
    <lineage>
        <taxon>Bacteria</taxon>
        <taxon>Pseudomonadati</taxon>
        <taxon>Bacteroidota</taxon>
        <taxon>Chitinophagia</taxon>
        <taxon>Chitinophagales</taxon>
        <taxon>Chitinophagaceae</taxon>
        <taxon>Chitinophaga</taxon>
    </lineage>
</organism>
<gene>
    <name evidence="5" type="ORF">SAMN04488505_107174</name>
</gene>
<dbReference type="SUPFAM" id="SSF46785">
    <property type="entry name" value="Winged helix' DNA-binding domain"/>
    <property type="match status" value="1"/>
</dbReference>
<dbReference type="Pfam" id="PF12802">
    <property type="entry name" value="MarR_2"/>
    <property type="match status" value="1"/>
</dbReference>
<evidence type="ECO:0000256" key="3">
    <source>
        <dbReference type="ARBA" id="ARBA00023163"/>
    </source>
</evidence>
<keyword evidence="6" id="KW-1185">Reference proteome</keyword>
<protein>
    <submittedName>
        <fullName evidence="5">DNA-binding transcriptional regulator, MarR family</fullName>
    </submittedName>
</protein>
<keyword evidence="2 5" id="KW-0238">DNA-binding</keyword>
<evidence type="ECO:0000259" key="4">
    <source>
        <dbReference type="PROSITE" id="PS50995"/>
    </source>
</evidence>
<proteinExistence type="predicted"/>
<evidence type="ECO:0000256" key="2">
    <source>
        <dbReference type="ARBA" id="ARBA00023125"/>
    </source>
</evidence>
<dbReference type="STRING" id="573321.SAMN04488505_107174"/>
<dbReference type="GO" id="GO:0003677">
    <property type="term" value="F:DNA binding"/>
    <property type="evidence" value="ECO:0007669"/>
    <property type="project" value="UniProtKB-KW"/>
</dbReference>
<keyword evidence="3" id="KW-0804">Transcription</keyword>
<dbReference type="GO" id="GO:0003700">
    <property type="term" value="F:DNA-binding transcription factor activity"/>
    <property type="evidence" value="ECO:0007669"/>
    <property type="project" value="InterPro"/>
</dbReference>
<feature type="domain" description="HTH marR-type" evidence="4">
    <location>
        <begin position="17"/>
        <end position="151"/>
    </location>
</feature>
<dbReference type="InterPro" id="IPR036388">
    <property type="entry name" value="WH-like_DNA-bd_sf"/>
</dbReference>
<sequence>MNSPLDERLQQCIALRPQMLIRMVNLIKKDMDNRLTEELQQRGYTDFKMGDMVLIANIAPEGIINNELAKKALITKQAMSKVVKNLEAAGYIETRKHESDNRAIMIFLSDKGKQLLIDATEGVQKMEQHYAYLIGEEDNKHLKELLMKLVHKVYPDM</sequence>
<dbReference type="Proteomes" id="UP000198984">
    <property type="component" value="Unassembled WGS sequence"/>
</dbReference>
<evidence type="ECO:0000256" key="1">
    <source>
        <dbReference type="ARBA" id="ARBA00023015"/>
    </source>
</evidence>
<dbReference type="InterPro" id="IPR036390">
    <property type="entry name" value="WH_DNA-bd_sf"/>
</dbReference>
<keyword evidence="1" id="KW-0805">Transcription regulation</keyword>
<evidence type="ECO:0000313" key="5">
    <source>
        <dbReference type="EMBL" id="SEM96360.1"/>
    </source>
</evidence>
<dbReference type="RefSeq" id="WP_089918502.1">
    <property type="nucleotide sequence ID" value="NZ_FOBB01000007.1"/>
</dbReference>
<dbReference type="InterPro" id="IPR000835">
    <property type="entry name" value="HTH_MarR-typ"/>
</dbReference>
<dbReference type="OrthoDB" id="948423at2"/>
<dbReference type="PANTHER" id="PTHR42756:SF1">
    <property type="entry name" value="TRANSCRIPTIONAL REPRESSOR OF EMRAB OPERON"/>
    <property type="match status" value="1"/>
</dbReference>
<accession>A0A1H8CMU9</accession>
<dbReference type="PROSITE" id="PS50995">
    <property type="entry name" value="HTH_MARR_2"/>
    <property type="match status" value="1"/>
</dbReference>
<name>A0A1H8CMU9_9BACT</name>
<dbReference type="AlphaFoldDB" id="A0A1H8CMU9"/>
<dbReference type="EMBL" id="FOBB01000007">
    <property type="protein sequence ID" value="SEM96360.1"/>
    <property type="molecule type" value="Genomic_DNA"/>
</dbReference>